<organism evidence="1 2">
    <name type="scientific">Strigamia maritima</name>
    <name type="common">European centipede</name>
    <name type="synonym">Geophilus maritimus</name>
    <dbReference type="NCBI Taxonomy" id="126957"/>
    <lineage>
        <taxon>Eukaryota</taxon>
        <taxon>Metazoa</taxon>
        <taxon>Ecdysozoa</taxon>
        <taxon>Arthropoda</taxon>
        <taxon>Myriapoda</taxon>
        <taxon>Chilopoda</taxon>
        <taxon>Pleurostigmophora</taxon>
        <taxon>Geophilomorpha</taxon>
        <taxon>Linotaeniidae</taxon>
        <taxon>Strigamia</taxon>
    </lineage>
</organism>
<protein>
    <submittedName>
        <fullName evidence="1">Uncharacterized protein</fullName>
    </submittedName>
</protein>
<keyword evidence="2" id="KW-1185">Reference proteome</keyword>
<reference evidence="1" key="2">
    <citation type="submission" date="2015-02" db="UniProtKB">
        <authorList>
            <consortium name="EnsemblMetazoa"/>
        </authorList>
    </citation>
    <scope>IDENTIFICATION</scope>
</reference>
<dbReference type="Proteomes" id="UP000014500">
    <property type="component" value="Unassembled WGS sequence"/>
</dbReference>
<sequence length="257" mass="28731">MSSNTEQSEDVNGNDCGSTNENCENAYLTQIQEVSGNIKIGDTKKIINNQKTYQTTSEYISSFTPHLIAHKEFLRHQILYSLEHTLKISPRLVYTALHFAQSKEIIVSASNGSKHIEGDYIKAGGDVLRGNGFHSTKIYGAPTNPADDLINVKLVLSNGRKIKMCLIKGENKLRDLKKVAKKMIANVKMENATFHEKDDKDDLVELTDCQPLSDLATIYVTMDIIKEAIEKNKVKKDIEKNTVKKGIVKMTTGKKDV</sequence>
<proteinExistence type="predicted"/>
<evidence type="ECO:0000313" key="1">
    <source>
        <dbReference type="EnsemblMetazoa" id="SMAR005711-PA"/>
    </source>
</evidence>
<evidence type="ECO:0000313" key="2">
    <source>
        <dbReference type="Proteomes" id="UP000014500"/>
    </source>
</evidence>
<dbReference type="AlphaFoldDB" id="T1IWY4"/>
<reference evidence="2" key="1">
    <citation type="submission" date="2011-05" db="EMBL/GenBank/DDBJ databases">
        <authorList>
            <person name="Richards S.R."/>
            <person name="Qu J."/>
            <person name="Jiang H."/>
            <person name="Jhangiani S.N."/>
            <person name="Agravi P."/>
            <person name="Goodspeed R."/>
            <person name="Gross S."/>
            <person name="Mandapat C."/>
            <person name="Jackson L."/>
            <person name="Mathew T."/>
            <person name="Pu L."/>
            <person name="Thornton R."/>
            <person name="Saada N."/>
            <person name="Wilczek-Boney K.B."/>
            <person name="Lee S."/>
            <person name="Kovar C."/>
            <person name="Wu Y."/>
            <person name="Scherer S.E."/>
            <person name="Worley K.C."/>
            <person name="Muzny D.M."/>
            <person name="Gibbs R."/>
        </authorList>
    </citation>
    <scope>NUCLEOTIDE SEQUENCE</scope>
    <source>
        <strain evidence="2">Brora</strain>
    </source>
</reference>
<name>T1IWY4_STRMM</name>
<accession>T1IWY4</accession>
<dbReference type="EnsemblMetazoa" id="SMAR005711-RA">
    <property type="protein sequence ID" value="SMAR005711-PA"/>
    <property type="gene ID" value="SMAR005711"/>
</dbReference>
<dbReference type="EMBL" id="JH431634">
    <property type="status" value="NOT_ANNOTATED_CDS"/>
    <property type="molecule type" value="Genomic_DNA"/>
</dbReference>
<dbReference type="HOGENOM" id="CLU_1084085_0_0_1"/>